<dbReference type="Proteomes" id="UP001159641">
    <property type="component" value="Unassembled WGS sequence"/>
</dbReference>
<keyword evidence="2" id="KW-1185">Reference proteome</keyword>
<evidence type="ECO:0000313" key="2">
    <source>
        <dbReference type="Proteomes" id="UP001159641"/>
    </source>
</evidence>
<proteinExistence type="predicted"/>
<dbReference type="EMBL" id="JAIQCJ010000212">
    <property type="protein sequence ID" value="KAJ8797527.1"/>
    <property type="molecule type" value="Genomic_DNA"/>
</dbReference>
<dbReference type="AlphaFoldDB" id="A0AB34I2S1"/>
<gene>
    <name evidence="1" type="ORF">J1605_017259</name>
</gene>
<accession>A0AB34I2S1</accession>
<protein>
    <submittedName>
        <fullName evidence="1">Uncharacterized protein</fullName>
    </submittedName>
</protein>
<name>A0AB34I2S1_ESCRO</name>
<dbReference type="Gene3D" id="1.10.260.100">
    <property type="match status" value="1"/>
</dbReference>
<organism evidence="1 2">
    <name type="scientific">Eschrichtius robustus</name>
    <name type="common">California gray whale</name>
    <name type="synonym">Eschrichtius gibbosus</name>
    <dbReference type="NCBI Taxonomy" id="9764"/>
    <lineage>
        <taxon>Eukaryota</taxon>
        <taxon>Metazoa</taxon>
        <taxon>Chordata</taxon>
        <taxon>Craniata</taxon>
        <taxon>Vertebrata</taxon>
        <taxon>Euteleostomi</taxon>
        <taxon>Mammalia</taxon>
        <taxon>Eutheria</taxon>
        <taxon>Laurasiatheria</taxon>
        <taxon>Artiodactyla</taxon>
        <taxon>Whippomorpha</taxon>
        <taxon>Cetacea</taxon>
        <taxon>Mysticeti</taxon>
        <taxon>Eschrichtiidae</taxon>
        <taxon>Eschrichtius</taxon>
    </lineage>
</organism>
<evidence type="ECO:0000313" key="1">
    <source>
        <dbReference type="EMBL" id="KAJ8797527.1"/>
    </source>
</evidence>
<comment type="caution">
    <text evidence="1">The sequence shown here is derived from an EMBL/GenBank/DDBJ whole genome shotgun (WGS) entry which is preliminary data.</text>
</comment>
<sequence>MSPAAGPPGAAAQAGTGASACLAVSLISKAQPLPEIVFRFVASEPTPTPPALWVQLLFPKDRCHVIFLDSLSDIFNWFAEDFNQEGWGGTFLQPHVRVCGVRSLRQPRRVPAAFEDMLENPLNSTQWMNDPETGPVVLQISRIFQTLNRT</sequence>
<reference evidence="1 2" key="1">
    <citation type="submission" date="2022-11" db="EMBL/GenBank/DDBJ databases">
        <title>Whole genome sequence of Eschrichtius robustus ER-17-0199.</title>
        <authorList>
            <person name="Bruniche-Olsen A."/>
            <person name="Black A.N."/>
            <person name="Fields C.J."/>
            <person name="Walden K."/>
            <person name="Dewoody J.A."/>
        </authorList>
    </citation>
    <scope>NUCLEOTIDE SEQUENCE [LARGE SCALE GENOMIC DNA]</scope>
    <source>
        <strain evidence="1">ER-17-0199</strain>
        <tissue evidence="1">Blubber</tissue>
    </source>
</reference>